<evidence type="ECO:0000313" key="1">
    <source>
        <dbReference type="EMBL" id="JAH01078.1"/>
    </source>
</evidence>
<protein>
    <submittedName>
        <fullName evidence="1">Uncharacterized protein</fullName>
    </submittedName>
</protein>
<dbReference type="AlphaFoldDB" id="A0A0E9PB41"/>
<dbReference type="EMBL" id="GBXM01107499">
    <property type="protein sequence ID" value="JAH01078.1"/>
    <property type="molecule type" value="Transcribed_RNA"/>
</dbReference>
<accession>A0A0E9PB41</accession>
<name>A0A0E9PB41_ANGAN</name>
<sequence>MCSSPHPGPQSPCERTDLRMAIVADHLGLSWTGKKKSRECPHLEDICRNYFCSGSMPFYFS</sequence>
<reference evidence="1" key="1">
    <citation type="submission" date="2014-11" db="EMBL/GenBank/DDBJ databases">
        <authorList>
            <person name="Amaro Gonzalez C."/>
        </authorList>
    </citation>
    <scope>NUCLEOTIDE SEQUENCE</scope>
</reference>
<organism evidence="1">
    <name type="scientific">Anguilla anguilla</name>
    <name type="common">European freshwater eel</name>
    <name type="synonym">Muraena anguilla</name>
    <dbReference type="NCBI Taxonomy" id="7936"/>
    <lineage>
        <taxon>Eukaryota</taxon>
        <taxon>Metazoa</taxon>
        <taxon>Chordata</taxon>
        <taxon>Craniata</taxon>
        <taxon>Vertebrata</taxon>
        <taxon>Euteleostomi</taxon>
        <taxon>Actinopterygii</taxon>
        <taxon>Neopterygii</taxon>
        <taxon>Teleostei</taxon>
        <taxon>Anguilliformes</taxon>
        <taxon>Anguillidae</taxon>
        <taxon>Anguilla</taxon>
    </lineage>
</organism>
<reference evidence="1" key="2">
    <citation type="journal article" date="2015" name="Fish Shellfish Immunol.">
        <title>Early steps in the European eel (Anguilla anguilla)-Vibrio vulnificus interaction in the gills: Role of the RtxA13 toxin.</title>
        <authorList>
            <person name="Callol A."/>
            <person name="Pajuelo D."/>
            <person name="Ebbesson L."/>
            <person name="Teles M."/>
            <person name="MacKenzie S."/>
            <person name="Amaro C."/>
        </authorList>
    </citation>
    <scope>NUCLEOTIDE SEQUENCE</scope>
</reference>
<proteinExistence type="predicted"/>